<keyword evidence="13" id="KW-1185">Reference proteome</keyword>
<keyword evidence="10" id="KW-0325">Glycoprotein</keyword>
<keyword evidence="7 11" id="KW-1133">Transmembrane helix</keyword>
<evidence type="ECO:0000256" key="6">
    <source>
        <dbReference type="ARBA" id="ARBA00022968"/>
    </source>
</evidence>
<evidence type="ECO:0000256" key="10">
    <source>
        <dbReference type="ARBA" id="ARBA00023180"/>
    </source>
</evidence>
<evidence type="ECO:0000256" key="5">
    <source>
        <dbReference type="ARBA" id="ARBA00022692"/>
    </source>
</evidence>
<evidence type="ECO:0000256" key="9">
    <source>
        <dbReference type="ARBA" id="ARBA00023136"/>
    </source>
</evidence>
<keyword evidence="6 11" id="KW-0735">Signal-anchor</keyword>
<proteinExistence type="inferred from homology"/>
<accession>A0A9P0CGU6</accession>
<comment type="similarity">
    <text evidence="2 11">Belongs to the glycosyltransferase 31 family.</text>
</comment>
<keyword evidence="5 11" id="KW-0812">Transmembrane</keyword>
<evidence type="ECO:0000256" key="3">
    <source>
        <dbReference type="ARBA" id="ARBA00022676"/>
    </source>
</evidence>
<dbReference type="AlphaFoldDB" id="A0A9P0CGU6"/>
<name>A0A9P0CGU6_9CUCU</name>
<keyword evidence="9 11" id="KW-0472">Membrane</keyword>
<reference evidence="12" key="1">
    <citation type="submission" date="2022-01" db="EMBL/GenBank/DDBJ databases">
        <authorList>
            <person name="King R."/>
        </authorList>
    </citation>
    <scope>NUCLEOTIDE SEQUENCE</scope>
</reference>
<evidence type="ECO:0000313" key="13">
    <source>
        <dbReference type="Proteomes" id="UP001153636"/>
    </source>
</evidence>
<evidence type="ECO:0000256" key="8">
    <source>
        <dbReference type="ARBA" id="ARBA00023034"/>
    </source>
</evidence>
<evidence type="ECO:0000256" key="4">
    <source>
        <dbReference type="ARBA" id="ARBA00022679"/>
    </source>
</evidence>
<evidence type="ECO:0000313" key="12">
    <source>
        <dbReference type="EMBL" id="CAH1101984.1"/>
    </source>
</evidence>
<evidence type="ECO:0000256" key="1">
    <source>
        <dbReference type="ARBA" id="ARBA00004323"/>
    </source>
</evidence>
<evidence type="ECO:0000256" key="7">
    <source>
        <dbReference type="ARBA" id="ARBA00022989"/>
    </source>
</evidence>
<protein>
    <recommendedName>
        <fullName evidence="11">Hexosyltransferase</fullName>
        <ecNumber evidence="11">2.4.1.-</ecNumber>
    </recommendedName>
</protein>
<dbReference type="InterPro" id="IPR002659">
    <property type="entry name" value="Glyco_trans_31"/>
</dbReference>
<feature type="transmembrane region" description="Helical" evidence="11">
    <location>
        <begin position="21"/>
        <end position="40"/>
    </location>
</feature>
<dbReference type="GO" id="GO:0000139">
    <property type="term" value="C:Golgi membrane"/>
    <property type="evidence" value="ECO:0007669"/>
    <property type="project" value="UniProtKB-SubCell"/>
</dbReference>
<dbReference type="Gene3D" id="3.90.550.50">
    <property type="match status" value="1"/>
</dbReference>
<dbReference type="GO" id="GO:0016758">
    <property type="term" value="F:hexosyltransferase activity"/>
    <property type="evidence" value="ECO:0007669"/>
    <property type="project" value="InterPro"/>
</dbReference>
<dbReference type="Pfam" id="PF01762">
    <property type="entry name" value="Galactosyl_T"/>
    <property type="match status" value="1"/>
</dbReference>
<keyword evidence="3 11" id="KW-0328">Glycosyltransferase</keyword>
<dbReference type="FunFam" id="3.90.550.50:FF:000001">
    <property type="entry name" value="Hexosyltransferase"/>
    <property type="match status" value="1"/>
</dbReference>
<dbReference type="EMBL" id="OV651824">
    <property type="protein sequence ID" value="CAH1101984.1"/>
    <property type="molecule type" value="Genomic_DNA"/>
</dbReference>
<keyword evidence="4" id="KW-0808">Transferase</keyword>
<dbReference type="GO" id="GO:0006493">
    <property type="term" value="P:protein O-linked glycosylation"/>
    <property type="evidence" value="ECO:0007669"/>
    <property type="project" value="TreeGrafter"/>
</dbReference>
<sequence>MFNEEIWNQKTLLKVVMKPRIEYVYASALLISILQIVIYFTNLECEVEGWGKESIRNISLYISDVNAQIFPKDFCQAYSMLLIVVCSAPANTNARQAVRETWGSQKTVLGERIELVFLMGKALEPSVQGAILAESQQFNDIIQEDFTDSYYNLTLKSTLMLKLASSNCMDMSRFLFKIDDDMFVNIPKLMRLLIERNNSENVLLGKMMCRTQPIKDPTSKWYCPAYMFNNTYFPNFLSGTGYLMSLDVTKKLYNAALTIPLIHLEDVYITGMCAKNAGIVPETVFEFSTGYFEDESCELKNLITIHYFTPDRMRQTFQTLNKPGSFEKCHEPIFKPTAWLRTTLFLPLARSRRKRIC</sequence>
<dbReference type="EC" id="2.4.1.-" evidence="11"/>
<comment type="subcellular location">
    <subcellularLocation>
        <location evidence="1 11">Golgi apparatus membrane</location>
        <topology evidence="1 11">Single-pass type II membrane protein</topology>
    </subcellularLocation>
</comment>
<evidence type="ECO:0000256" key="11">
    <source>
        <dbReference type="RuleBase" id="RU363063"/>
    </source>
</evidence>
<dbReference type="OrthoDB" id="5512589at2759"/>
<keyword evidence="8 11" id="KW-0333">Golgi apparatus</keyword>
<dbReference type="PANTHER" id="PTHR11214">
    <property type="entry name" value="BETA-1,3-N-ACETYLGLUCOSAMINYLTRANSFERASE"/>
    <property type="match status" value="1"/>
</dbReference>
<dbReference type="PANTHER" id="PTHR11214:SF314">
    <property type="entry name" value="HEXOSYLTRANSFERASE"/>
    <property type="match status" value="1"/>
</dbReference>
<organism evidence="12 13">
    <name type="scientific">Psylliodes chrysocephalus</name>
    <dbReference type="NCBI Taxonomy" id="3402493"/>
    <lineage>
        <taxon>Eukaryota</taxon>
        <taxon>Metazoa</taxon>
        <taxon>Ecdysozoa</taxon>
        <taxon>Arthropoda</taxon>
        <taxon>Hexapoda</taxon>
        <taxon>Insecta</taxon>
        <taxon>Pterygota</taxon>
        <taxon>Neoptera</taxon>
        <taxon>Endopterygota</taxon>
        <taxon>Coleoptera</taxon>
        <taxon>Polyphaga</taxon>
        <taxon>Cucujiformia</taxon>
        <taxon>Chrysomeloidea</taxon>
        <taxon>Chrysomelidae</taxon>
        <taxon>Galerucinae</taxon>
        <taxon>Alticini</taxon>
        <taxon>Psylliodes</taxon>
    </lineage>
</organism>
<dbReference type="Proteomes" id="UP001153636">
    <property type="component" value="Chromosome 12"/>
</dbReference>
<gene>
    <name evidence="12" type="ORF">PSYICH_LOCUS3153</name>
</gene>
<evidence type="ECO:0000256" key="2">
    <source>
        <dbReference type="ARBA" id="ARBA00008661"/>
    </source>
</evidence>